<comment type="caution">
    <text evidence="1">The sequence shown here is derived from an EMBL/GenBank/DDBJ whole genome shotgun (WGS) entry which is preliminary data.</text>
</comment>
<dbReference type="RefSeq" id="WP_241350262.1">
    <property type="nucleotide sequence ID" value="NZ_JAKZGP010000162.1"/>
</dbReference>
<feature type="non-terminal residue" evidence="1">
    <location>
        <position position="1"/>
    </location>
</feature>
<protein>
    <submittedName>
        <fullName evidence="1">Uncharacterized protein</fullName>
    </submittedName>
</protein>
<keyword evidence="2" id="KW-1185">Reference proteome</keyword>
<proteinExistence type="predicted"/>
<organism evidence="1 2">
    <name type="scientific">Belliella filtrata</name>
    <dbReference type="NCBI Taxonomy" id="2923435"/>
    <lineage>
        <taxon>Bacteria</taxon>
        <taxon>Pseudomonadati</taxon>
        <taxon>Bacteroidota</taxon>
        <taxon>Cytophagia</taxon>
        <taxon>Cytophagales</taxon>
        <taxon>Cyclobacteriaceae</taxon>
        <taxon>Belliella</taxon>
    </lineage>
</organism>
<dbReference type="Proteomes" id="UP001165489">
    <property type="component" value="Unassembled WGS sequence"/>
</dbReference>
<dbReference type="EMBL" id="JAKZGP010000162">
    <property type="protein sequence ID" value="MCH7411846.1"/>
    <property type="molecule type" value="Genomic_DNA"/>
</dbReference>
<reference evidence="1" key="1">
    <citation type="submission" date="2022-03" db="EMBL/GenBank/DDBJ databases">
        <title>De novo assembled genomes of Belliella spp. (Cyclobacteriaceae) strains.</title>
        <authorList>
            <person name="Szabo A."/>
            <person name="Korponai K."/>
            <person name="Felfoldi T."/>
        </authorList>
    </citation>
    <scope>NUCLEOTIDE SEQUENCE</scope>
    <source>
        <strain evidence="1">DSM 111904</strain>
    </source>
</reference>
<evidence type="ECO:0000313" key="1">
    <source>
        <dbReference type="EMBL" id="MCH7411846.1"/>
    </source>
</evidence>
<evidence type="ECO:0000313" key="2">
    <source>
        <dbReference type="Proteomes" id="UP001165489"/>
    </source>
</evidence>
<accession>A0ABS9V5Z4</accession>
<gene>
    <name evidence="1" type="ORF">MM239_20870</name>
</gene>
<name>A0ABS9V5Z4_9BACT</name>
<sequence length="110" mass="13029">NIWKVATLGRLRWTIENQGFNTQKNQGYGMGHKYSRKNFWAMGNYYQLTQIGHLINQLTEKLQKVKELLSESGQSWKLLFVDMLACMRKENIDPPELESAIQKYKQLRYT</sequence>